<evidence type="ECO:0000256" key="3">
    <source>
        <dbReference type="PROSITE-ProRule" id="PRU00497"/>
    </source>
</evidence>
<dbReference type="AlphaFoldDB" id="A0A8S4FIX0"/>
<dbReference type="PROSITE" id="PS51155">
    <property type="entry name" value="CHIT_BIND_RR_2"/>
    <property type="match status" value="1"/>
</dbReference>
<dbReference type="PRINTS" id="PR00947">
    <property type="entry name" value="CUTICLE"/>
</dbReference>
<dbReference type="EMBL" id="CAJHNJ030000033">
    <property type="protein sequence ID" value="CAG9127090.1"/>
    <property type="molecule type" value="Genomic_DNA"/>
</dbReference>
<evidence type="ECO:0000313" key="5">
    <source>
        <dbReference type="EMBL" id="CAG9127090.1"/>
    </source>
</evidence>
<dbReference type="PANTHER" id="PTHR10380:SF173">
    <property type="entry name" value="CUTICULAR PROTEIN 47EF, ISOFORM C-RELATED"/>
    <property type="match status" value="1"/>
</dbReference>
<gene>
    <name evidence="5" type="ORF">PLXY2_LOCUS8830</name>
</gene>
<proteinExistence type="predicted"/>
<dbReference type="PANTHER" id="PTHR10380">
    <property type="entry name" value="CUTICLE PROTEIN"/>
    <property type="match status" value="1"/>
</dbReference>
<dbReference type="InterPro" id="IPR031311">
    <property type="entry name" value="CHIT_BIND_RR_consensus"/>
</dbReference>
<protein>
    <submittedName>
        <fullName evidence="5">(diamondback moth) hypothetical protein</fullName>
    </submittedName>
</protein>
<evidence type="ECO:0000256" key="2">
    <source>
        <dbReference type="ARBA" id="ARBA00022729"/>
    </source>
</evidence>
<keyword evidence="2 4" id="KW-0732">Signal</keyword>
<sequence length="226" mass="24709">MKLAVVVWWFACVLGAVSAQQNRASAFASVNPGRYNQQYDRYNSQYNQYNPYNQFNKQYNPYQRNQYQRYRPVTPVTLRPVVPVTTTAAPLDVEVDSTTTGPAAETYAQVPAVLARVAVTHGAAANILKYENEVGSDGNFGYYYETDNGIAAQAQGSPRNFGGNPPVVPSVVQGAFSWTSPEGQPISITYVADENGYQPQGNAIPQPPPIPPQIARALAYIAARRA</sequence>
<reference evidence="5" key="1">
    <citation type="submission" date="2020-11" db="EMBL/GenBank/DDBJ databases">
        <authorList>
            <person name="Whiteford S."/>
        </authorList>
    </citation>
    <scope>NUCLEOTIDE SEQUENCE</scope>
</reference>
<organism evidence="5 6">
    <name type="scientific">Plutella xylostella</name>
    <name type="common">Diamondback moth</name>
    <name type="synonym">Plutella maculipennis</name>
    <dbReference type="NCBI Taxonomy" id="51655"/>
    <lineage>
        <taxon>Eukaryota</taxon>
        <taxon>Metazoa</taxon>
        <taxon>Ecdysozoa</taxon>
        <taxon>Arthropoda</taxon>
        <taxon>Hexapoda</taxon>
        <taxon>Insecta</taxon>
        <taxon>Pterygota</taxon>
        <taxon>Neoptera</taxon>
        <taxon>Endopterygota</taxon>
        <taxon>Lepidoptera</taxon>
        <taxon>Glossata</taxon>
        <taxon>Ditrysia</taxon>
        <taxon>Yponomeutoidea</taxon>
        <taxon>Plutellidae</taxon>
        <taxon>Plutella</taxon>
    </lineage>
</organism>
<feature type="chain" id="PRO_5035944623" evidence="4">
    <location>
        <begin position="20"/>
        <end position="226"/>
    </location>
</feature>
<dbReference type="PROSITE" id="PS00233">
    <property type="entry name" value="CHIT_BIND_RR_1"/>
    <property type="match status" value="1"/>
</dbReference>
<dbReference type="GO" id="GO:0062129">
    <property type="term" value="C:chitin-based extracellular matrix"/>
    <property type="evidence" value="ECO:0007669"/>
    <property type="project" value="TreeGrafter"/>
</dbReference>
<name>A0A8S4FIX0_PLUXY</name>
<keyword evidence="1 3" id="KW-0193">Cuticle</keyword>
<evidence type="ECO:0000256" key="1">
    <source>
        <dbReference type="ARBA" id="ARBA00022460"/>
    </source>
</evidence>
<dbReference type="InterPro" id="IPR000618">
    <property type="entry name" value="Insect_cuticle"/>
</dbReference>
<dbReference type="Proteomes" id="UP000653454">
    <property type="component" value="Unassembled WGS sequence"/>
</dbReference>
<evidence type="ECO:0000313" key="6">
    <source>
        <dbReference type="Proteomes" id="UP000653454"/>
    </source>
</evidence>
<dbReference type="GO" id="GO:0008010">
    <property type="term" value="F:structural constituent of chitin-based larval cuticle"/>
    <property type="evidence" value="ECO:0007669"/>
    <property type="project" value="TreeGrafter"/>
</dbReference>
<dbReference type="InterPro" id="IPR050468">
    <property type="entry name" value="Cuticle_Struct_Prot"/>
</dbReference>
<keyword evidence="6" id="KW-1185">Reference proteome</keyword>
<comment type="caution">
    <text evidence="5">The sequence shown here is derived from an EMBL/GenBank/DDBJ whole genome shotgun (WGS) entry which is preliminary data.</text>
</comment>
<evidence type="ECO:0000256" key="4">
    <source>
        <dbReference type="SAM" id="SignalP"/>
    </source>
</evidence>
<feature type="signal peptide" evidence="4">
    <location>
        <begin position="1"/>
        <end position="19"/>
    </location>
</feature>
<accession>A0A8S4FIX0</accession>
<dbReference type="Pfam" id="PF00379">
    <property type="entry name" value="Chitin_bind_4"/>
    <property type="match status" value="1"/>
</dbReference>